<sequence length="338" mass="36760">MPEVLNKEVKSIGHGLMGMTWTDTPAPLNTALEVMKKSIESAKGGNITWNGGEIYGPPEHNSLHLLKQYFTKYPEDVDKVILCIKGGMNAQTHMPDCTYEGLSKSVDNCNAILGGVKKIDQFEPARRDTNLSPTEIVKNLARLEKEGKIGAFSLSEVGEKTIREAAEAAEGLGTKISSVEVEFSMATTDILHNGVAKACADHKIPIYAYSPIGRGMLSGKIKSKDDAKGMAKFSPRLQDDNLAQNLKLVAEVENLAIKKGCTPAQIAIAWVKHHSNWNGKLPTIIPIPGASSISRVEENLDDSITLSGEDMSFLQDAINKLDIKGGRYPEHVSHLNWG</sequence>
<name>A0A4T0PX39_9BASI</name>
<dbReference type="InterPro" id="IPR036812">
    <property type="entry name" value="NAD(P)_OxRdtase_dom_sf"/>
</dbReference>
<dbReference type="EMBL" id="SPRW01000003">
    <property type="protein sequence ID" value="TIC70636.1"/>
    <property type="molecule type" value="Genomic_DNA"/>
</dbReference>
<dbReference type="GO" id="GO:0005737">
    <property type="term" value="C:cytoplasm"/>
    <property type="evidence" value="ECO:0007669"/>
    <property type="project" value="TreeGrafter"/>
</dbReference>
<accession>A0A4T0PX39</accession>
<dbReference type="EMBL" id="SPRC01000002">
    <property type="protein sequence ID" value="TIB82401.1"/>
    <property type="molecule type" value="Genomic_DNA"/>
</dbReference>
<evidence type="ECO:0000313" key="6">
    <source>
        <dbReference type="Proteomes" id="UP000310685"/>
    </source>
</evidence>
<keyword evidence="1" id="KW-0560">Oxidoreductase</keyword>
<dbReference type="CDD" id="cd19077">
    <property type="entry name" value="AKR_AKR8A1-2"/>
    <property type="match status" value="1"/>
</dbReference>
<comment type="caution">
    <text evidence="3">The sequence shown here is derived from an EMBL/GenBank/DDBJ whole genome shotgun (WGS) entry which is preliminary data.</text>
</comment>
<dbReference type="Proteomes" id="UP000310685">
    <property type="component" value="Unassembled WGS sequence"/>
</dbReference>
<proteinExistence type="predicted"/>
<dbReference type="PANTHER" id="PTHR43625:SF78">
    <property type="entry name" value="PYRIDOXAL REDUCTASE-RELATED"/>
    <property type="match status" value="1"/>
</dbReference>
<feature type="domain" description="NADP-dependent oxidoreductase" evidence="2">
    <location>
        <begin position="12"/>
        <end position="315"/>
    </location>
</feature>
<dbReference type="SUPFAM" id="SSF51430">
    <property type="entry name" value="NAD(P)-linked oxidoreductase"/>
    <property type="match status" value="1"/>
</dbReference>
<evidence type="ECO:0000256" key="1">
    <source>
        <dbReference type="ARBA" id="ARBA00023002"/>
    </source>
</evidence>
<dbReference type="InterPro" id="IPR023210">
    <property type="entry name" value="NADP_OxRdtase_dom"/>
</dbReference>
<protein>
    <submittedName>
        <fullName evidence="3">Aldo/keto reductase</fullName>
    </submittedName>
</protein>
<organism evidence="3 6">
    <name type="scientific">Wallemia mellicola</name>
    <dbReference type="NCBI Taxonomy" id="1708541"/>
    <lineage>
        <taxon>Eukaryota</taxon>
        <taxon>Fungi</taxon>
        <taxon>Dikarya</taxon>
        <taxon>Basidiomycota</taxon>
        <taxon>Wallemiomycotina</taxon>
        <taxon>Wallemiomycetes</taxon>
        <taxon>Wallemiales</taxon>
        <taxon>Wallemiaceae</taxon>
        <taxon>Wallemia</taxon>
    </lineage>
</organism>
<evidence type="ECO:0000313" key="3">
    <source>
        <dbReference type="EMBL" id="TIB82401.1"/>
    </source>
</evidence>
<reference evidence="5 6" key="1">
    <citation type="submission" date="2019-03" db="EMBL/GenBank/DDBJ databases">
        <title>Sequencing 25 genomes of Wallemia mellicola.</title>
        <authorList>
            <person name="Gostincar C."/>
        </authorList>
    </citation>
    <scope>NUCLEOTIDE SEQUENCE [LARGE SCALE GENOMIC DNA]</scope>
    <source>
        <strain evidence="4 5">EXF-1274</strain>
        <strain evidence="3 6">EXF-6152</strain>
    </source>
</reference>
<dbReference type="Pfam" id="PF00248">
    <property type="entry name" value="Aldo_ket_red"/>
    <property type="match status" value="1"/>
</dbReference>
<dbReference type="Gene3D" id="3.20.20.100">
    <property type="entry name" value="NADP-dependent oxidoreductase domain"/>
    <property type="match status" value="1"/>
</dbReference>
<dbReference type="PANTHER" id="PTHR43625">
    <property type="entry name" value="AFLATOXIN B1 ALDEHYDE REDUCTASE"/>
    <property type="match status" value="1"/>
</dbReference>
<dbReference type="AlphaFoldDB" id="A0A4T0PX39"/>
<dbReference type="InterPro" id="IPR050791">
    <property type="entry name" value="Aldo-Keto_reductase"/>
</dbReference>
<evidence type="ECO:0000259" key="2">
    <source>
        <dbReference type="Pfam" id="PF00248"/>
    </source>
</evidence>
<dbReference type="Proteomes" id="UP000309601">
    <property type="component" value="Unassembled WGS sequence"/>
</dbReference>
<dbReference type="GO" id="GO:0016491">
    <property type="term" value="F:oxidoreductase activity"/>
    <property type="evidence" value="ECO:0007669"/>
    <property type="project" value="UniProtKB-KW"/>
</dbReference>
<gene>
    <name evidence="4" type="ORF">E3Q02_00439</name>
    <name evidence="3" type="ORF">E3Q22_00323</name>
</gene>
<evidence type="ECO:0000313" key="5">
    <source>
        <dbReference type="Proteomes" id="UP000309601"/>
    </source>
</evidence>
<evidence type="ECO:0000313" key="4">
    <source>
        <dbReference type="EMBL" id="TIC70636.1"/>
    </source>
</evidence>